<dbReference type="RefSeq" id="WP_211258317.1">
    <property type="nucleotide sequence ID" value="NZ_CP006644.1"/>
</dbReference>
<dbReference type="AlphaFoldDB" id="W0ADN0"/>
<dbReference type="STRING" id="1123269.NX02_13600"/>
<dbReference type="SUPFAM" id="SSF56003">
    <property type="entry name" value="Molybdenum cofactor-binding domain"/>
    <property type="match status" value="1"/>
</dbReference>
<dbReference type="Pfam" id="PF02738">
    <property type="entry name" value="MoCoBD_1"/>
    <property type="match status" value="1"/>
</dbReference>
<keyword evidence="3" id="KW-1185">Reference proteome</keyword>
<gene>
    <name evidence="2" type="ORF">NX02_13600</name>
</gene>
<sequence length="53" mass="5391">MAVWSGGRLTIYEATQGAQVVKANVAKSLALDPAVIDVKSSYVGGGFGQKGPP</sequence>
<protein>
    <recommendedName>
        <fullName evidence="1">Aldehyde oxidase/xanthine dehydrogenase first molybdopterin binding domain-containing protein</fullName>
    </recommendedName>
</protein>
<organism evidence="2 3">
    <name type="scientific">Sphingomonas sanxanigenens DSM 19645 = NX02</name>
    <dbReference type="NCBI Taxonomy" id="1123269"/>
    <lineage>
        <taxon>Bacteria</taxon>
        <taxon>Pseudomonadati</taxon>
        <taxon>Pseudomonadota</taxon>
        <taxon>Alphaproteobacteria</taxon>
        <taxon>Sphingomonadales</taxon>
        <taxon>Sphingomonadaceae</taxon>
        <taxon>Sphingomonas</taxon>
    </lineage>
</organism>
<dbReference type="InterPro" id="IPR037165">
    <property type="entry name" value="AldOxase/xan_DH_Mopterin-bd_sf"/>
</dbReference>
<dbReference type="PATRIC" id="fig|1123269.5.peg.2650"/>
<proteinExistence type="predicted"/>
<feature type="domain" description="Aldehyde oxidase/xanthine dehydrogenase first molybdopterin binding" evidence="1">
    <location>
        <begin position="1"/>
        <end position="50"/>
    </location>
</feature>
<dbReference type="InterPro" id="IPR008274">
    <property type="entry name" value="AldOxase/xan_DH_MoCoBD1"/>
</dbReference>
<accession>W0ADN0</accession>
<dbReference type="Gene3D" id="3.30.365.10">
    <property type="entry name" value="Aldehyde oxidase/xanthine dehydrogenase, molybdopterin binding domain"/>
    <property type="match status" value="1"/>
</dbReference>
<evidence type="ECO:0000259" key="1">
    <source>
        <dbReference type="Pfam" id="PF02738"/>
    </source>
</evidence>
<dbReference type="Proteomes" id="UP000018851">
    <property type="component" value="Chromosome"/>
</dbReference>
<dbReference type="EMBL" id="CP006644">
    <property type="protein sequence ID" value="AHE54413.1"/>
    <property type="molecule type" value="Genomic_DNA"/>
</dbReference>
<reference evidence="2 3" key="1">
    <citation type="submission" date="2013-07" db="EMBL/GenBank/DDBJ databases">
        <title>Completed genome of Sphingomonas sanxanigenens NX02.</title>
        <authorList>
            <person name="Ma T."/>
            <person name="Huang H."/>
            <person name="Wu M."/>
            <person name="Li X."/>
            <person name="Li G."/>
        </authorList>
    </citation>
    <scope>NUCLEOTIDE SEQUENCE [LARGE SCALE GENOMIC DNA]</scope>
    <source>
        <strain evidence="2 3">NX02</strain>
    </source>
</reference>
<dbReference type="HOGENOM" id="CLU_3066337_0_0_5"/>
<evidence type="ECO:0000313" key="3">
    <source>
        <dbReference type="Proteomes" id="UP000018851"/>
    </source>
</evidence>
<name>W0ADN0_9SPHN</name>
<evidence type="ECO:0000313" key="2">
    <source>
        <dbReference type="EMBL" id="AHE54413.1"/>
    </source>
</evidence>
<dbReference type="KEGG" id="ssan:NX02_13600"/>
<dbReference type="GO" id="GO:0016491">
    <property type="term" value="F:oxidoreductase activity"/>
    <property type="evidence" value="ECO:0007669"/>
    <property type="project" value="InterPro"/>
</dbReference>